<accession>A0A4P2R0Q0</accession>
<gene>
    <name evidence="2" type="ORF">SOCE836_082970</name>
</gene>
<proteinExistence type="predicted"/>
<feature type="region of interest" description="Disordered" evidence="1">
    <location>
        <begin position="23"/>
        <end position="66"/>
    </location>
</feature>
<evidence type="ECO:0000313" key="3">
    <source>
        <dbReference type="Proteomes" id="UP000295497"/>
    </source>
</evidence>
<evidence type="ECO:0000313" key="2">
    <source>
        <dbReference type="EMBL" id="AUX36091.1"/>
    </source>
</evidence>
<feature type="compositionally biased region" description="Basic and acidic residues" evidence="1">
    <location>
        <begin position="150"/>
        <end position="165"/>
    </location>
</feature>
<reference evidence="2 3" key="1">
    <citation type="submission" date="2015-09" db="EMBL/GenBank/DDBJ databases">
        <title>Sorangium comparison.</title>
        <authorList>
            <person name="Zaburannyi N."/>
            <person name="Bunk B."/>
            <person name="Overmann J."/>
            <person name="Mueller R."/>
        </authorList>
    </citation>
    <scope>NUCLEOTIDE SEQUENCE [LARGE SCALE GENOMIC DNA]</scope>
    <source>
        <strain evidence="2 3">So ce836</strain>
    </source>
</reference>
<dbReference type="AlphaFoldDB" id="A0A4P2R0Q0"/>
<name>A0A4P2R0Q0_SORCE</name>
<organism evidence="2 3">
    <name type="scientific">Sorangium cellulosum</name>
    <name type="common">Polyangium cellulosum</name>
    <dbReference type="NCBI Taxonomy" id="56"/>
    <lineage>
        <taxon>Bacteria</taxon>
        <taxon>Pseudomonadati</taxon>
        <taxon>Myxococcota</taxon>
        <taxon>Polyangia</taxon>
        <taxon>Polyangiales</taxon>
        <taxon>Polyangiaceae</taxon>
        <taxon>Sorangium</taxon>
    </lineage>
</organism>
<feature type="region of interest" description="Disordered" evidence="1">
    <location>
        <begin position="84"/>
        <end position="178"/>
    </location>
</feature>
<dbReference type="Proteomes" id="UP000295497">
    <property type="component" value="Chromosome"/>
</dbReference>
<sequence length="569" mass="62575">MRGALSPSLSDVCVWRFPRWNTSTSSVCSNRKRPGGPPGGSGGSEEDQASSLQEANARRAAAPMTRRAFQRLRIPIATMESIQDASAATTPAQRNRTSARPSPALRRARPPSVHSCSNRRARGAPPPGGATSAPPTRCSPGKASRPPRIRVPDAHIVHDLSRRDAAAPPSPRRRRSAAVVLPDPALAAVVREQPDDARQHQAPDERIAVIPVELGHVVRRALVVEVHPVDARDRGDRQEDGRDDREHLHDLVHPVRYPGEVEIHEARAQLAVGLDHVHQLHRVVVRVAQVEPRVLREDRVVLAEQRVHEVALRPDGAPQREQVPLQVVDRLRHRALRVDDLDLQVLDVLAEPLEHREEAVDHRVEQRVGQVVGAPHPRRAPAGADALPHGLHHVPVGLFLDRQDERLADQDRELLGAQRAALGDLRHPGDDEDVLAAVDVRLRPLGHVDHVLQRERVDLEDLAQPLEGGLVPEPSDIDPRDGGAVVREVRDALVEGLDLLLGDHLGVVVDDEDLRPPRVFDDERPGRRRRRRLVHEPIAPRPLRPVEVGPLLGPGGAQRRVAAALRVGG</sequence>
<protein>
    <submittedName>
        <fullName evidence="2">Uncharacterized protein</fullName>
    </submittedName>
</protein>
<dbReference type="EMBL" id="CP012672">
    <property type="protein sequence ID" value="AUX36091.1"/>
    <property type="molecule type" value="Genomic_DNA"/>
</dbReference>
<feature type="compositionally biased region" description="Polar residues" evidence="1">
    <location>
        <begin position="84"/>
        <end position="96"/>
    </location>
</feature>
<evidence type="ECO:0000256" key="1">
    <source>
        <dbReference type="SAM" id="MobiDB-lite"/>
    </source>
</evidence>